<dbReference type="InterPro" id="IPR043198">
    <property type="entry name" value="Cyclin/Ssn8"/>
</dbReference>
<dbReference type="RefSeq" id="XP_026664289.2">
    <property type="nucleotide sequence ID" value="XM_026808488.2"/>
</dbReference>
<dbReference type="GeneID" id="103717220"/>
<evidence type="ECO:0000313" key="2">
    <source>
        <dbReference type="Proteomes" id="UP000228380"/>
    </source>
</evidence>
<evidence type="ECO:0000259" key="1">
    <source>
        <dbReference type="SMART" id="SM00385"/>
    </source>
</evidence>
<feature type="domain" description="Cyclin-like" evidence="1">
    <location>
        <begin position="126"/>
        <end position="213"/>
    </location>
</feature>
<dbReference type="Gene3D" id="1.10.472.10">
    <property type="entry name" value="Cyclin-like"/>
    <property type="match status" value="2"/>
</dbReference>
<sequence length="230" mass="26438">MAKSGPSNFSHVELDGHEYNGSIRYFSWKEIEEMSSSRTDGIDLKKERSLQASYCRFLQELGMRLKVPQTTIAIAMVYCHRFFLQQSHAKNDRREAYEQQKALILLAERVVLVTLAFNFSVALPYRPLVEAIKKFNGAEKLFAQTAWNFVNDVLRTSLCLQYKPQHMAAGAFFLAAKFAKVKLPFEGEFWLQEFNITSQELEEITGQMMELYDVRRPLAIACEGSSGNRQ</sequence>
<dbReference type="GO" id="GO:0016538">
    <property type="term" value="F:cyclin-dependent protein serine/threonine kinase regulator activity"/>
    <property type="evidence" value="ECO:0007669"/>
    <property type="project" value="InterPro"/>
</dbReference>
<dbReference type="SMART" id="SM00385">
    <property type="entry name" value="CYCLIN"/>
    <property type="match status" value="1"/>
</dbReference>
<dbReference type="InterPro" id="IPR036915">
    <property type="entry name" value="Cyclin-like_sf"/>
</dbReference>
<dbReference type="Proteomes" id="UP000228380">
    <property type="component" value="Chromosome 8"/>
</dbReference>
<proteinExistence type="predicted"/>
<keyword evidence="2" id="KW-1185">Reference proteome</keyword>
<dbReference type="PANTHER" id="PTHR10026">
    <property type="entry name" value="CYCLIN"/>
    <property type="match status" value="1"/>
</dbReference>
<reference evidence="3" key="2">
    <citation type="submission" date="2025-08" db="UniProtKB">
        <authorList>
            <consortium name="RefSeq"/>
        </authorList>
    </citation>
    <scope>IDENTIFICATION</scope>
    <source>
        <tissue evidence="3">Young leaves</tissue>
    </source>
</reference>
<dbReference type="GO" id="GO:0006357">
    <property type="term" value="P:regulation of transcription by RNA polymerase II"/>
    <property type="evidence" value="ECO:0007669"/>
    <property type="project" value="InterPro"/>
</dbReference>
<evidence type="ECO:0000313" key="3">
    <source>
        <dbReference type="RefSeq" id="XP_026664289.2"/>
    </source>
</evidence>
<reference evidence="2" key="1">
    <citation type="journal article" date="2019" name="Nat. Commun.">
        <title>Genome-wide association mapping of date palm fruit traits.</title>
        <authorList>
            <person name="Hazzouri K.M."/>
            <person name="Gros-Balthazard M."/>
            <person name="Flowers J.M."/>
            <person name="Copetti D."/>
            <person name="Lemansour A."/>
            <person name="Lebrun M."/>
            <person name="Masmoudi K."/>
            <person name="Ferrand S."/>
            <person name="Dhar M.I."/>
            <person name="Fresquez Z.A."/>
            <person name="Rosas U."/>
            <person name="Zhang J."/>
            <person name="Talag J."/>
            <person name="Lee S."/>
            <person name="Kudrna D."/>
            <person name="Powell R.F."/>
            <person name="Leitch I.J."/>
            <person name="Krueger R.R."/>
            <person name="Wing R.A."/>
            <person name="Amiri K.M.A."/>
            <person name="Purugganan M.D."/>
        </authorList>
    </citation>
    <scope>NUCLEOTIDE SEQUENCE [LARGE SCALE GENOMIC DNA]</scope>
    <source>
        <strain evidence="2">cv. Khalas</strain>
    </source>
</reference>
<dbReference type="InterPro" id="IPR013763">
    <property type="entry name" value="Cyclin-like_dom"/>
</dbReference>
<dbReference type="AlphaFoldDB" id="A0A8B8J9X9"/>
<organism evidence="2 3">
    <name type="scientific">Phoenix dactylifera</name>
    <name type="common">Date palm</name>
    <dbReference type="NCBI Taxonomy" id="42345"/>
    <lineage>
        <taxon>Eukaryota</taxon>
        <taxon>Viridiplantae</taxon>
        <taxon>Streptophyta</taxon>
        <taxon>Embryophyta</taxon>
        <taxon>Tracheophyta</taxon>
        <taxon>Spermatophyta</taxon>
        <taxon>Magnoliopsida</taxon>
        <taxon>Liliopsida</taxon>
        <taxon>Arecaceae</taxon>
        <taxon>Coryphoideae</taxon>
        <taxon>Phoeniceae</taxon>
        <taxon>Phoenix</taxon>
    </lineage>
</organism>
<dbReference type="Pfam" id="PF21797">
    <property type="entry name" value="CycT2-like_C"/>
    <property type="match status" value="1"/>
</dbReference>
<protein>
    <submittedName>
        <fullName evidence="3">Cyclin-T1-3-like isoform X2</fullName>
    </submittedName>
</protein>
<gene>
    <name evidence="3" type="primary">LOC103717220</name>
</gene>
<name>A0A8B8J9X9_PHODC</name>
<accession>A0A8B8J9X9</accession>
<dbReference type="SUPFAM" id="SSF47954">
    <property type="entry name" value="Cyclin-like"/>
    <property type="match status" value="2"/>
</dbReference>